<evidence type="ECO:0000313" key="2">
    <source>
        <dbReference type="EMBL" id="CAB4163235.1"/>
    </source>
</evidence>
<dbReference type="EMBL" id="LR796745">
    <property type="protein sequence ID" value="CAB4163235.1"/>
    <property type="molecule type" value="Genomic_DNA"/>
</dbReference>
<keyword evidence="1" id="KW-0472">Membrane</keyword>
<keyword evidence="1" id="KW-1133">Transmembrane helix</keyword>
<organism evidence="3">
    <name type="scientific">uncultured Caudovirales phage</name>
    <dbReference type="NCBI Taxonomy" id="2100421"/>
    <lineage>
        <taxon>Viruses</taxon>
        <taxon>Duplodnaviria</taxon>
        <taxon>Heunggongvirae</taxon>
        <taxon>Uroviricota</taxon>
        <taxon>Caudoviricetes</taxon>
        <taxon>Peduoviridae</taxon>
        <taxon>Maltschvirus</taxon>
        <taxon>Maltschvirus maltsch</taxon>
    </lineage>
</organism>
<evidence type="ECO:0000313" key="3">
    <source>
        <dbReference type="EMBL" id="CAB4186502.1"/>
    </source>
</evidence>
<sequence>MDQTVLNWIFAAAGAGAGWILKIIWDAICELKKDLRQIERDLPIVYTRKDDFKEEVRELKEDMKVGFNKLEATLNALFKRLDRTP</sequence>
<reference evidence="3" key="1">
    <citation type="submission" date="2020-05" db="EMBL/GenBank/DDBJ databases">
        <authorList>
            <person name="Chiriac C."/>
            <person name="Salcher M."/>
            <person name="Ghai R."/>
            <person name="Kavagutti S V."/>
        </authorList>
    </citation>
    <scope>NUCLEOTIDE SEQUENCE</scope>
</reference>
<dbReference type="EMBL" id="LR797100">
    <property type="protein sequence ID" value="CAB4186502.1"/>
    <property type="molecule type" value="Genomic_DNA"/>
</dbReference>
<name>A0A6J5QRV2_9CAUD</name>
<protein>
    <submittedName>
        <fullName evidence="3">Uncharacterized protein</fullName>
    </submittedName>
</protein>
<proteinExistence type="predicted"/>
<feature type="transmembrane region" description="Helical" evidence="1">
    <location>
        <begin position="6"/>
        <end position="25"/>
    </location>
</feature>
<evidence type="ECO:0000256" key="1">
    <source>
        <dbReference type="SAM" id="Phobius"/>
    </source>
</evidence>
<keyword evidence="1" id="KW-0812">Transmembrane</keyword>
<gene>
    <name evidence="3" type="ORF">UFOVP1148_11</name>
    <name evidence="2" type="ORF">UFOVP809_10</name>
</gene>
<accession>A0A6J5QRV2</accession>